<dbReference type="InterPro" id="IPR011257">
    <property type="entry name" value="DNA_glycosylase"/>
</dbReference>
<keyword evidence="3" id="KW-1185">Reference proteome</keyword>
<accession>A0ABM8IY28</accession>
<protein>
    <recommendedName>
        <fullName evidence="4">HhH-GPD domain-containing protein</fullName>
    </recommendedName>
</protein>
<evidence type="ECO:0000313" key="2">
    <source>
        <dbReference type="EMBL" id="BES82438.1"/>
    </source>
</evidence>
<reference evidence="2 3" key="1">
    <citation type="submission" date="2023-09" db="EMBL/GenBank/DDBJ databases">
        <title>Pyrofollis japonicus gen. nov. sp. nov., a novel member of the family Pyrodictiaceae isolated from the Iheya North hydrothermal field.</title>
        <authorList>
            <person name="Miyazaki U."/>
            <person name="Sanari M."/>
            <person name="Tame A."/>
            <person name="Kitajima M."/>
            <person name="Okamoto A."/>
            <person name="Sawayama S."/>
            <person name="Miyazaki J."/>
            <person name="Takai K."/>
            <person name="Nakagawa S."/>
        </authorList>
    </citation>
    <scope>NUCLEOTIDE SEQUENCE [LARGE SCALE GENOMIC DNA]</scope>
    <source>
        <strain evidence="2 3">AV2</strain>
    </source>
</reference>
<dbReference type="Gene3D" id="1.10.340.30">
    <property type="entry name" value="Hypothetical protein, domain 2"/>
    <property type="match status" value="1"/>
</dbReference>
<name>A0ABM8IY28_9CREN</name>
<evidence type="ECO:0000256" key="1">
    <source>
        <dbReference type="SAM" id="MobiDB-lite"/>
    </source>
</evidence>
<dbReference type="Proteomes" id="UP001341135">
    <property type="component" value="Chromosome"/>
</dbReference>
<sequence>MGEGAVARVQSIALTLEKAYSFELKKPRGYSLHDTGKVYSFGWMYDGSTVKMEVCDGSVAVLYEDGGTINVEVFAERGQRCWEDNVKAIAWSIGVDEDLGSYYAIARGDPLVGGVAETMPGLRLRSCSVWCAVLIAVCQQNASFKQGWSMLYRLHLLASRRLRTPYGLYLETPRPSKLSYEVLREARLGYRAHTVMELARRRVEQLDCSSVDSIREVHGIGPYSYALTRLLACRDYLTLPLDRWLKKLAAEAYGVPEHRAGAELSARFGEWKGLAALHTTIGFDAEPLRRALERLRRGENRPGKTEPSPVSLWKYTPPTALPVPR</sequence>
<dbReference type="EMBL" id="AP028907">
    <property type="protein sequence ID" value="BES82438.1"/>
    <property type="molecule type" value="Genomic_DNA"/>
</dbReference>
<proteinExistence type="predicted"/>
<evidence type="ECO:0000313" key="3">
    <source>
        <dbReference type="Proteomes" id="UP001341135"/>
    </source>
</evidence>
<evidence type="ECO:0008006" key="4">
    <source>
        <dbReference type="Google" id="ProtNLM"/>
    </source>
</evidence>
<feature type="region of interest" description="Disordered" evidence="1">
    <location>
        <begin position="296"/>
        <end position="325"/>
    </location>
</feature>
<gene>
    <name evidence="2" type="ORF">PABY_20050</name>
</gene>
<organism evidence="2 3">
    <name type="scientific">Pyrodictium abyssi</name>
    <dbReference type="NCBI Taxonomy" id="54256"/>
    <lineage>
        <taxon>Archaea</taxon>
        <taxon>Thermoproteota</taxon>
        <taxon>Thermoprotei</taxon>
        <taxon>Desulfurococcales</taxon>
        <taxon>Pyrodictiaceae</taxon>
        <taxon>Pyrodictium</taxon>
    </lineage>
</organism>
<dbReference type="SUPFAM" id="SSF48150">
    <property type="entry name" value="DNA-glycosylase"/>
    <property type="match status" value="1"/>
</dbReference>